<dbReference type="EMBL" id="PCWN01000004">
    <property type="protein sequence ID" value="PIR04341.1"/>
    <property type="molecule type" value="Genomic_DNA"/>
</dbReference>
<dbReference type="SUPFAM" id="SSF49785">
    <property type="entry name" value="Galactose-binding domain-like"/>
    <property type="match status" value="3"/>
</dbReference>
<evidence type="ECO:0000313" key="3">
    <source>
        <dbReference type="EMBL" id="PIR04341.1"/>
    </source>
</evidence>
<dbReference type="InterPro" id="IPR013783">
    <property type="entry name" value="Ig-like_fold"/>
</dbReference>
<dbReference type="Pfam" id="PF02018">
    <property type="entry name" value="CBM_4_9"/>
    <property type="match status" value="2"/>
</dbReference>
<gene>
    <name evidence="3" type="ORF">COV59_01240</name>
</gene>
<evidence type="ECO:0000256" key="1">
    <source>
        <dbReference type="ARBA" id="ARBA00022801"/>
    </source>
</evidence>
<dbReference type="Proteomes" id="UP000229600">
    <property type="component" value="Unassembled WGS sequence"/>
</dbReference>
<dbReference type="InterPro" id="IPR008979">
    <property type="entry name" value="Galactose-bd-like_sf"/>
</dbReference>
<evidence type="ECO:0000313" key="4">
    <source>
        <dbReference type="Proteomes" id="UP000229600"/>
    </source>
</evidence>
<sequence length="922" mass="103000">MFLRSFLGFLFFKAVFMQRSSKKTVKSLFVLSTSLLLFVVSFFHPQNVFGRENNFVPAIGEILSSIPGPERSGIGIDGKLTLYSYQGDIVSGFPVALPNGIFISSPLLVNVLGDSNNEIVVLGRNSQGTTSLYIYNSLGNQVGNISLGNIDVYFDPIAVYPESSSFADIFVVSQEGQLKKVSLVGGVLQEEDVFQFNTPVGISFDTQSDEFIVNFPLESHISMYTLQSGNFSLNRELQIESPALYPVRVYQGNYVFVARDNKLYSVNRLNASNLSGFPVHVGSPSGSVIFQTHSEEKIGVPLINGGMIFVSQMGEILENTVKKNLLKHSVFSPDILSNGIFSSLRGKNQLYVNNTSLLSSIFSNIRFPFENLGQIIAVQVEGQDIQNASQYHATPIGVGSSQNIHITFKNIGSNQIIFSNTPIFSITPNNGQDFEIIKQPKAFLEVGETTDAIVRFSSQTLGEQSIVWQVSSNDSQAPTFSSTLFGQAINNLLVDGSMEEENVDAWRAYAKPPVREKSTQEFFSGAKSIHFTSNALVGQSGGIQQLAIPVLAGHWYRVSFQYKVNEGTLYPRLGIKSSNGDFEVINSELESTAGQWVKYTRNFKVPDDFVSDFRFVLHSRDADVYIDDAIMEEIEDPLLIKDGDMSASHINNWVNWGNPTLLEKRFEGINSVLYMASPDGGAGVQQINVPTENGKWYKLSFRYKHNGERLRPVLNVHDINRQGDFEGIYRDLSPTDVWKTYERLFQMPTDAQSSLTVRFTLRYGEVYLDDVVLVEIPKPEIVRDGDMESSTLDNWRDYGSSDIREKRLDSGDKYLFVEDLDDAGGVSQGDIHLNAATTYKLSFRYKFQGERFRPLINIRSISKQGDFEGIYQNLRETGQEWGTYERIFNTPEGLNENITLFATIRSGSLWLDDVVLEEVSGG</sequence>
<dbReference type="InterPro" id="IPR003305">
    <property type="entry name" value="CenC_carb-bd"/>
</dbReference>
<feature type="domain" description="CBM-cenC" evidence="2">
    <location>
        <begin position="780"/>
        <end position="897"/>
    </location>
</feature>
<reference evidence="3 4" key="1">
    <citation type="submission" date="2017-09" db="EMBL/GenBank/DDBJ databases">
        <title>Depth-based differentiation of microbial function through sediment-hosted aquifers and enrichment of novel symbionts in the deep terrestrial subsurface.</title>
        <authorList>
            <person name="Probst A.J."/>
            <person name="Ladd B."/>
            <person name="Jarett J.K."/>
            <person name="Geller-Mcgrath D.E."/>
            <person name="Sieber C.M."/>
            <person name="Emerson J.B."/>
            <person name="Anantharaman K."/>
            <person name="Thomas B.C."/>
            <person name="Malmstrom R."/>
            <person name="Stieglmeier M."/>
            <person name="Klingl A."/>
            <person name="Woyke T."/>
            <person name="Ryan C.M."/>
            <person name="Banfield J.F."/>
        </authorList>
    </citation>
    <scope>NUCLEOTIDE SEQUENCE [LARGE SCALE GENOMIC DNA]</scope>
    <source>
        <strain evidence="3">CG11_big_fil_rev_8_21_14_0_20_39_34</strain>
    </source>
</reference>
<organism evidence="3 4">
    <name type="scientific">Candidatus Magasanikbacteria bacterium CG11_big_fil_rev_8_21_14_0_20_39_34</name>
    <dbReference type="NCBI Taxonomy" id="1974653"/>
    <lineage>
        <taxon>Bacteria</taxon>
        <taxon>Candidatus Magasanikiibacteriota</taxon>
    </lineage>
</organism>
<dbReference type="Gene3D" id="2.60.120.260">
    <property type="entry name" value="Galactose-binding domain-like"/>
    <property type="match status" value="3"/>
</dbReference>
<dbReference type="Gene3D" id="2.60.40.10">
    <property type="entry name" value="Immunoglobulins"/>
    <property type="match status" value="1"/>
</dbReference>
<accession>A0A2H0N617</accession>
<comment type="caution">
    <text evidence="3">The sequence shown here is derived from an EMBL/GenBank/DDBJ whole genome shotgun (WGS) entry which is preliminary data.</text>
</comment>
<dbReference type="AlphaFoldDB" id="A0A2H0N617"/>
<name>A0A2H0N617_9BACT</name>
<keyword evidence="1" id="KW-0378">Hydrolase</keyword>
<proteinExistence type="predicted"/>
<dbReference type="GO" id="GO:0016798">
    <property type="term" value="F:hydrolase activity, acting on glycosyl bonds"/>
    <property type="evidence" value="ECO:0007669"/>
    <property type="project" value="InterPro"/>
</dbReference>
<protein>
    <recommendedName>
        <fullName evidence="2">CBM-cenC domain-containing protein</fullName>
    </recommendedName>
</protein>
<evidence type="ECO:0000259" key="2">
    <source>
        <dbReference type="Pfam" id="PF02018"/>
    </source>
</evidence>
<feature type="domain" description="CBM-cenC" evidence="2">
    <location>
        <begin position="490"/>
        <end position="620"/>
    </location>
</feature>